<dbReference type="InterPro" id="IPR003582">
    <property type="entry name" value="ShKT_dom"/>
</dbReference>
<feature type="compositionally biased region" description="Low complexity" evidence="2">
    <location>
        <begin position="195"/>
        <end position="211"/>
    </location>
</feature>
<feature type="region of interest" description="Disordered" evidence="2">
    <location>
        <begin position="608"/>
        <end position="627"/>
    </location>
</feature>
<evidence type="ECO:0000256" key="3">
    <source>
        <dbReference type="SAM" id="SignalP"/>
    </source>
</evidence>
<organism evidence="5 6">
    <name type="scientific">Clytia hemisphaerica</name>
    <dbReference type="NCBI Taxonomy" id="252671"/>
    <lineage>
        <taxon>Eukaryota</taxon>
        <taxon>Metazoa</taxon>
        <taxon>Cnidaria</taxon>
        <taxon>Hydrozoa</taxon>
        <taxon>Hydroidolina</taxon>
        <taxon>Leptothecata</taxon>
        <taxon>Obeliida</taxon>
        <taxon>Clytiidae</taxon>
        <taxon>Clytia</taxon>
    </lineage>
</organism>
<comment type="caution">
    <text evidence="1">Lacks conserved residue(s) required for the propagation of feature annotation.</text>
</comment>
<name>A0A7M5UPR9_9CNID</name>
<feature type="chain" id="PRO_5029716492" description="ShKT domain-containing protein" evidence="3">
    <location>
        <begin position="16"/>
        <end position="627"/>
    </location>
</feature>
<dbReference type="PROSITE" id="PS51670">
    <property type="entry name" value="SHKT"/>
    <property type="match status" value="1"/>
</dbReference>
<feature type="signal peptide" evidence="3">
    <location>
        <begin position="1"/>
        <end position="15"/>
    </location>
</feature>
<feature type="compositionally biased region" description="Low complexity" evidence="2">
    <location>
        <begin position="103"/>
        <end position="114"/>
    </location>
</feature>
<dbReference type="InterPro" id="IPR029058">
    <property type="entry name" value="AB_hydrolase_fold"/>
</dbReference>
<evidence type="ECO:0000313" key="6">
    <source>
        <dbReference type="Proteomes" id="UP000594262"/>
    </source>
</evidence>
<dbReference type="SMART" id="SM00254">
    <property type="entry name" value="ShKT"/>
    <property type="match status" value="2"/>
</dbReference>
<feature type="region of interest" description="Disordered" evidence="2">
    <location>
        <begin position="170"/>
        <end position="238"/>
    </location>
</feature>
<dbReference type="GeneID" id="136800236"/>
<dbReference type="EnsemblMetazoa" id="CLYHEMT000607.1">
    <property type="protein sequence ID" value="CLYHEMP000607.1"/>
    <property type="gene ID" value="CLYHEMG000607"/>
</dbReference>
<dbReference type="RefSeq" id="XP_066912957.1">
    <property type="nucleotide sequence ID" value="XM_067056856.1"/>
</dbReference>
<protein>
    <recommendedName>
        <fullName evidence="4">ShKT domain-containing protein</fullName>
    </recommendedName>
</protein>
<accession>A0A7M5UPR9</accession>
<evidence type="ECO:0000313" key="5">
    <source>
        <dbReference type="EnsemblMetazoa" id="CLYHEMP000607.1"/>
    </source>
</evidence>
<reference evidence="5" key="1">
    <citation type="submission" date="2021-01" db="UniProtKB">
        <authorList>
            <consortium name="EnsemblMetazoa"/>
        </authorList>
    </citation>
    <scope>IDENTIFICATION</scope>
</reference>
<keyword evidence="3" id="KW-0732">Signal</keyword>
<evidence type="ECO:0000259" key="4">
    <source>
        <dbReference type="PROSITE" id="PS51670"/>
    </source>
</evidence>
<proteinExistence type="predicted"/>
<keyword evidence="6" id="KW-1185">Reference proteome</keyword>
<feature type="region of interest" description="Disordered" evidence="2">
    <location>
        <begin position="103"/>
        <end position="127"/>
    </location>
</feature>
<dbReference type="SUPFAM" id="SSF53474">
    <property type="entry name" value="alpha/beta-Hydrolases"/>
    <property type="match status" value="1"/>
</dbReference>
<evidence type="ECO:0000256" key="1">
    <source>
        <dbReference type="PROSITE-ProRule" id="PRU01005"/>
    </source>
</evidence>
<dbReference type="Gene3D" id="3.40.50.1820">
    <property type="entry name" value="alpha/beta hydrolase"/>
    <property type="match status" value="1"/>
</dbReference>
<evidence type="ECO:0000256" key="2">
    <source>
        <dbReference type="SAM" id="MobiDB-lite"/>
    </source>
</evidence>
<dbReference type="Proteomes" id="UP000594262">
    <property type="component" value="Unplaced"/>
</dbReference>
<feature type="domain" description="ShKT" evidence="4">
    <location>
        <begin position="56"/>
        <end position="95"/>
    </location>
</feature>
<dbReference type="AlphaFoldDB" id="A0A7M5UPR9"/>
<sequence>MGLLKVCLTFCLVIAVVVENRRITKLERIENVLKRTNRILDDLNREVVISSDEESCEDKQSKCGDWKERDGDEWEENCATKPYLQSHCKKSCNFCDSGSGGVTEEPPVTVAPPKTEAPPPTETPECADVKPQACAEAKEKETNPVKWERRCNKGKFLLDNCKKTCGHCDGGSGGSGQTSEAPVKTTEAPVKPTEAPVKTTVAPVKTTEAPVKTTEAPVKTTEIPTEKTEEPAGSGSGIDSLIEECTSDNKEHCECGEAPFETYVFKIDTQTRCFTVYRPEGFEGKPVPVVITSQCYGKDRLMSIGMTNTGTGDNVAAARYGFARIGLSTPDGGWTFGNNGIVNDTVRMPCSEDDSKDIAYVNKVFEYIDSHPDKFDVNRIYTEGFSQNSMFSAYIGFCHSDRVTGIWQGGSGLAFKSDDGINLPGKQAKCSAISYAEDGRNCIECTDCKYWPIYPCYQPKKPMIDCIADYNNDYIASSRSNSETESTTLNMYNVAKDEGHDARMLRFKPSDDGTIAGGHKNPRNTVYWQMGCWGMTEKCSSECETSFKTCVNGKDVSKAENRVNSFEACIEKDTFKDLSGCDSTCSPTFEMLKQSEVPYKAEFAYGKFGGNDESGLAKPSTSQCTAE</sequence>